<feature type="region of interest" description="Disordered" evidence="2">
    <location>
        <begin position="403"/>
        <end position="532"/>
    </location>
</feature>
<reference evidence="4 5" key="1">
    <citation type="submission" date="2019-08" db="EMBL/GenBank/DDBJ databases">
        <title>Genome sequencing of Paenibacillus faecis DSM 23593(T).</title>
        <authorList>
            <person name="Kook J.-K."/>
            <person name="Park S.-N."/>
            <person name="Lim Y.K."/>
        </authorList>
    </citation>
    <scope>NUCLEOTIDE SEQUENCE [LARGE SCALE GENOMIC DNA]</scope>
    <source>
        <strain evidence="4 5">DSM 23593</strain>
    </source>
</reference>
<keyword evidence="3" id="KW-1133">Transmembrane helix</keyword>
<keyword evidence="3" id="KW-0812">Transmembrane</keyword>
<gene>
    <name evidence="4" type="ORF">FRY98_05760</name>
</gene>
<dbReference type="Proteomes" id="UP000325218">
    <property type="component" value="Unassembled WGS sequence"/>
</dbReference>
<feature type="coiled-coil region" evidence="1">
    <location>
        <begin position="225"/>
        <end position="255"/>
    </location>
</feature>
<proteinExistence type="predicted"/>
<dbReference type="OrthoDB" id="2380672at2"/>
<name>A0A5D0D1X2_9BACL</name>
<evidence type="ECO:0000256" key="1">
    <source>
        <dbReference type="SAM" id="Coils"/>
    </source>
</evidence>
<feature type="transmembrane region" description="Helical" evidence="3">
    <location>
        <begin position="53"/>
        <end position="71"/>
    </location>
</feature>
<feature type="compositionally biased region" description="Gly residues" evidence="2">
    <location>
        <begin position="426"/>
        <end position="491"/>
    </location>
</feature>
<dbReference type="PANTHER" id="PTHR37612">
    <property type="entry name" value="FIBROIN HEAVY CHAIN FIB-H LIKE PROTEIN"/>
    <property type="match status" value="1"/>
</dbReference>
<feature type="transmembrane region" description="Helical" evidence="3">
    <location>
        <begin position="141"/>
        <end position="159"/>
    </location>
</feature>
<organism evidence="4 5">
    <name type="scientific">Paenibacillus faecis</name>
    <dbReference type="NCBI Taxonomy" id="862114"/>
    <lineage>
        <taxon>Bacteria</taxon>
        <taxon>Bacillati</taxon>
        <taxon>Bacillota</taxon>
        <taxon>Bacilli</taxon>
        <taxon>Bacillales</taxon>
        <taxon>Paenibacillaceae</taxon>
        <taxon>Paenibacillus</taxon>
    </lineage>
</organism>
<keyword evidence="5" id="KW-1185">Reference proteome</keyword>
<dbReference type="PANTHER" id="PTHR37612:SF20">
    <property type="entry name" value="PER-HEXAMER REPEAT PROTEIN 5-RELATED"/>
    <property type="match status" value="1"/>
</dbReference>
<dbReference type="EMBL" id="VSDO01000001">
    <property type="protein sequence ID" value="TYA15157.1"/>
    <property type="molecule type" value="Genomic_DNA"/>
</dbReference>
<comment type="caution">
    <text evidence="4">The sequence shown here is derived from an EMBL/GenBank/DDBJ whole genome shotgun (WGS) entry which is preliminary data.</text>
</comment>
<evidence type="ECO:0000256" key="2">
    <source>
        <dbReference type="SAM" id="MobiDB-lite"/>
    </source>
</evidence>
<keyword evidence="1" id="KW-0175">Coiled coil</keyword>
<accession>A0A5D0D1X2</accession>
<dbReference type="InterPro" id="IPR052258">
    <property type="entry name" value="Diverse_Func_Domain-Protein"/>
</dbReference>
<evidence type="ECO:0000313" key="4">
    <source>
        <dbReference type="EMBL" id="TYA15157.1"/>
    </source>
</evidence>
<dbReference type="AlphaFoldDB" id="A0A5D0D1X2"/>
<evidence type="ECO:0000256" key="3">
    <source>
        <dbReference type="SAM" id="Phobius"/>
    </source>
</evidence>
<dbReference type="RefSeq" id="WP_148450748.1">
    <property type="nucleotide sequence ID" value="NZ_VSDO01000001.1"/>
</dbReference>
<sequence>MEEFEFHRQLKLVRRRLQRFRELDGMRWGFLSGLAAALLWLAAGRLWPLEGPWMYAAASIGVFTAAGWLYGRFNWVPLAEAARTMDRAEPGEERQDLLATAFAFAGEDSPAARQQRGQAEAYGAAYIGELKQRLPLPRRRYWPLAAAAGLLAVLLLAVLPNPMDETVRKNRQARDWVRTQQTETERKLEQLKAETLDPQAKTALSDELAELRQALRQSRNPDQALDLLEEKMRKLDEMADKLELEQRRREDWLEAWKSRADTGKLGKALEMKSPDEAGKAVDELRQKAPSLTVEQRESLAEALRQLAETAPDEDADAQRLGEALRKAAAALESGEAAGADRALEELAEAMERDIRASETKSGQAASASELAAALAEQGLDLAEDMAASGLAVSGAWGQGGRAEQLAAGSAASGSGASPGNAPGENAPGGRGTGEGNGPGDGSGAGAGQRSGGGSGIGQGQGSGAGSGTGGRGQGIGAGQGQGSGAGLGSGGRTLVTTPRSIQGGGRVETDGGPATGGSVQKGGKSPVLDGVSRPYEEVYSDYAAEAKRSLERKDLPQRMQGLVERYFTEIDPGS</sequence>
<feature type="transmembrane region" description="Helical" evidence="3">
    <location>
        <begin position="25"/>
        <end position="47"/>
    </location>
</feature>
<keyword evidence="3" id="KW-0472">Membrane</keyword>
<feature type="compositionally biased region" description="Low complexity" evidence="2">
    <location>
        <begin position="406"/>
        <end position="425"/>
    </location>
</feature>
<evidence type="ECO:0000313" key="5">
    <source>
        <dbReference type="Proteomes" id="UP000325218"/>
    </source>
</evidence>
<protein>
    <submittedName>
        <fullName evidence="4">Phage tail tape measure protein</fullName>
    </submittedName>
</protein>